<evidence type="ECO:0000256" key="2">
    <source>
        <dbReference type="SAM" id="SignalP"/>
    </source>
</evidence>
<sequence>MKKLKTTGALLGLALCLCFASCSKENDDTEGSEGSGSATQTTPNDSSGAESRKAMGIGEDNQDDSLGFPSNQSNLNSDSTRSKHDDKVPAEQKR</sequence>
<evidence type="ECO:0008006" key="5">
    <source>
        <dbReference type="Google" id="ProtNLM"/>
    </source>
</evidence>
<dbReference type="Proteomes" id="UP000679725">
    <property type="component" value="Unassembled WGS sequence"/>
</dbReference>
<protein>
    <recommendedName>
        <fullName evidence="5">Lipoprotein</fullName>
    </recommendedName>
</protein>
<reference evidence="3 4" key="1">
    <citation type="submission" date="2021-04" db="EMBL/GenBank/DDBJ databases">
        <authorList>
            <person name="Rodrigo-Torres L."/>
            <person name="Arahal R. D."/>
            <person name="Lucena T."/>
        </authorList>
    </citation>
    <scope>NUCLEOTIDE SEQUENCE [LARGE SCALE GENOMIC DNA]</scope>
    <source>
        <strain evidence="3 4">CECT 9623</strain>
    </source>
</reference>
<evidence type="ECO:0000256" key="1">
    <source>
        <dbReference type="SAM" id="MobiDB-lite"/>
    </source>
</evidence>
<feature type="compositionally biased region" description="Polar residues" evidence="1">
    <location>
        <begin position="68"/>
        <end position="79"/>
    </location>
</feature>
<feature type="signal peptide" evidence="2">
    <location>
        <begin position="1"/>
        <end position="20"/>
    </location>
</feature>
<name>A0ABN7R6B8_9BACT</name>
<feature type="compositionally biased region" description="Polar residues" evidence="1">
    <location>
        <begin position="35"/>
        <end position="49"/>
    </location>
</feature>
<feature type="region of interest" description="Disordered" evidence="1">
    <location>
        <begin position="24"/>
        <end position="94"/>
    </location>
</feature>
<accession>A0ABN7R6B8</accession>
<keyword evidence="2" id="KW-0732">Signal</keyword>
<keyword evidence="4" id="KW-1185">Reference proteome</keyword>
<dbReference type="RefSeq" id="WP_215232947.1">
    <property type="nucleotide sequence ID" value="NZ_CAJRAU010000002.1"/>
</dbReference>
<feature type="chain" id="PRO_5047159939" description="Lipoprotein" evidence="2">
    <location>
        <begin position="21"/>
        <end position="94"/>
    </location>
</feature>
<proteinExistence type="predicted"/>
<gene>
    <name evidence="3" type="ORF">DYBT9623_01556</name>
</gene>
<comment type="caution">
    <text evidence="3">The sequence shown here is derived from an EMBL/GenBank/DDBJ whole genome shotgun (WGS) entry which is preliminary data.</text>
</comment>
<evidence type="ECO:0000313" key="4">
    <source>
        <dbReference type="Proteomes" id="UP000679725"/>
    </source>
</evidence>
<organism evidence="3 4">
    <name type="scientific">Dyadobacter linearis</name>
    <dbReference type="NCBI Taxonomy" id="2823330"/>
    <lineage>
        <taxon>Bacteria</taxon>
        <taxon>Pseudomonadati</taxon>
        <taxon>Bacteroidota</taxon>
        <taxon>Cytophagia</taxon>
        <taxon>Cytophagales</taxon>
        <taxon>Spirosomataceae</taxon>
        <taxon>Dyadobacter</taxon>
    </lineage>
</organism>
<evidence type="ECO:0000313" key="3">
    <source>
        <dbReference type="EMBL" id="CAG5068824.1"/>
    </source>
</evidence>
<dbReference type="EMBL" id="CAJRAU010000002">
    <property type="protein sequence ID" value="CAG5068824.1"/>
    <property type="molecule type" value="Genomic_DNA"/>
</dbReference>
<feature type="compositionally biased region" description="Basic and acidic residues" evidence="1">
    <location>
        <begin position="80"/>
        <end position="94"/>
    </location>
</feature>